<protein>
    <submittedName>
        <fullName evidence="1">Unannotated protein</fullName>
    </submittedName>
</protein>
<accession>A0A6J7PEI5</accession>
<evidence type="ECO:0000313" key="1">
    <source>
        <dbReference type="EMBL" id="CAB5003827.1"/>
    </source>
</evidence>
<sequence length="390" mass="41861">MSRVIGNRGGTWRGVVTDHGSIIPSDGSAELSWHVAADDRWYTPQNEPSLRQKWYAGFPVSETRIRIPNGDMVQRVYCVADLGGMTVIEFENESTLPVAIAVTRSDVFTTRAPAENPPQGIDLPAGSIVLPVGHKSTVRIALAHSSPHAGRLPEDTPTHQQVVRGWEAACDVASRVTVPDHTVVAGVARLRSDILLGVTSEDAAVELARLGETHHDSIVDVVESVQRLLKKEKRSKILAWDTPHQLAAAARACVLLGDDVAAGDIGASWLRMADRDVQELPVEAPSDLSLIAWTETLLAQASPSGGHCALLPYGIPETWWGAPFDARGLTADPHRTIAYAVRWHGARPAVLWEVTGAPGLLISGGRADMNWHTADASGEALLEAPVSSHV</sequence>
<organism evidence="1">
    <name type="scientific">freshwater metagenome</name>
    <dbReference type="NCBI Taxonomy" id="449393"/>
    <lineage>
        <taxon>unclassified sequences</taxon>
        <taxon>metagenomes</taxon>
        <taxon>ecological metagenomes</taxon>
    </lineage>
</organism>
<name>A0A6J7PEI5_9ZZZZ</name>
<dbReference type="EMBL" id="CAFBPC010000085">
    <property type="protein sequence ID" value="CAB5003827.1"/>
    <property type="molecule type" value="Genomic_DNA"/>
</dbReference>
<dbReference type="AlphaFoldDB" id="A0A6J7PEI5"/>
<proteinExistence type="predicted"/>
<gene>
    <name evidence="1" type="ORF">UFOPK4057_00473</name>
</gene>
<reference evidence="1" key="1">
    <citation type="submission" date="2020-05" db="EMBL/GenBank/DDBJ databases">
        <authorList>
            <person name="Chiriac C."/>
            <person name="Salcher M."/>
            <person name="Ghai R."/>
            <person name="Kavagutti S V."/>
        </authorList>
    </citation>
    <scope>NUCLEOTIDE SEQUENCE</scope>
</reference>